<dbReference type="EMBL" id="KZ819666">
    <property type="protein sequence ID" value="PWN28049.1"/>
    <property type="molecule type" value="Genomic_DNA"/>
</dbReference>
<evidence type="ECO:0000313" key="2">
    <source>
        <dbReference type="Proteomes" id="UP000245884"/>
    </source>
</evidence>
<evidence type="ECO:0000313" key="1">
    <source>
        <dbReference type="EMBL" id="PWN28049.1"/>
    </source>
</evidence>
<keyword evidence="2" id="KW-1185">Reference proteome</keyword>
<gene>
    <name evidence="1" type="ORF">BDZ90DRAFT_160644</name>
</gene>
<organism evidence="1 2">
    <name type="scientific">Jaminaea rosea</name>
    <dbReference type="NCBI Taxonomy" id="1569628"/>
    <lineage>
        <taxon>Eukaryota</taxon>
        <taxon>Fungi</taxon>
        <taxon>Dikarya</taxon>
        <taxon>Basidiomycota</taxon>
        <taxon>Ustilaginomycotina</taxon>
        <taxon>Exobasidiomycetes</taxon>
        <taxon>Microstromatales</taxon>
        <taxon>Microstromatales incertae sedis</taxon>
        <taxon>Jaminaea</taxon>
    </lineage>
</organism>
<dbReference type="GeneID" id="37025434"/>
<reference evidence="1 2" key="1">
    <citation type="journal article" date="2018" name="Mol. Biol. Evol.">
        <title>Broad Genomic Sampling Reveals a Smut Pathogenic Ancestry of the Fungal Clade Ustilaginomycotina.</title>
        <authorList>
            <person name="Kijpornyongpan T."/>
            <person name="Mondo S.J."/>
            <person name="Barry K."/>
            <person name="Sandor L."/>
            <person name="Lee J."/>
            <person name="Lipzen A."/>
            <person name="Pangilinan J."/>
            <person name="LaButti K."/>
            <person name="Hainaut M."/>
            <person name="Henrissat B."/>
            <person name="Grigoriev I.V."/>
            <person name="Spatafora J.W."/>
            <person name="Aime M.C."/>
        </authorList>
    </citation>
    <scope>NUCLEOTIDE SEQUENCE [LARGE SCALE GENOMIC DNA]</scope>
    <source>
        <strain evidence="1 2">MCA 5214</strain>
    </source>
</reference>
<proteinExistence type="predicted"/>
<dbReference type="Proteomes" id="UP000245884">
    <property type="component" value="Unassembled WGS sequence"/>
</dbReference>
<dbReference type="AlphaFoldDB" id="A0A316URW1"/>
<name>A0A316URW1_9BASI</name>
<sequence length="140" mass="14967">MGEVRVRGRVCRFEPECISTQSKARCTDQVNSTVEGAIRNARAIASESLTASPHDCPLRHSLGSAADPALAQHYASLDHGRSGDTASAPSSPSEVFRVGLLPTKGSRLPSIPSEPSSSCRYPPILSFLQPSTITTHHHYS</sequence>
<accession>A0A316URW1</accession>
<protein>
    <submittedName>
        <fullName evidence="1">Uncharacterized protein</fullName>
    </submittedName>
</protein>
<dbReference type="RefSeq" id="XP_025362661.1">
    <property type="nucleotide sequence ID" value="XM_025503611.1"/>
</dbReference>